<dbReference type="AlphaFoldDB" id="A0A4S8M3M8"/>
<dbReference type="Proteomes" id="UP000297245">
    <property type="component" value="Unassembled WGS sequence"/>
</dbReference>
<organism evidence="1 2">
    <name type="scientific">Dendrothele bispora (strain CBS 962.96)</name>
    <dbReference type="NCBI Taxonomy" id="1314807"/>
    <lineage>
        <taxon>Eukaryota</taxon>
        <taxon>Fungi</taxon>
        <taxon>Dikarya</taxon>
        <taxon>Basidiomycota</taxon>
        <taxon>Agaricomycotina</taxon>
        <taxon>Agaricomycetes</taxon>
        <taxon>Agaricomycetidae</taxon>
        <taxon>Agaricales</taxon>
        <taxon>Agaricales incertae sedis</taxon>
        <taxon>Dendrothele</taxon>
    </lineage>
</organism>
<accession>A0A4S8M3M8</accession>
<sequence>MPQLFNALHTSFRFILGDILNTGHSQRRDDEPPTAQGGLLENKPESDVHAFELMRSASVAQRLPLDLLLEIFETCVFSNPYQDDEVRPTKKKGRPFWLRGNAPFNLSQVCRYWRETALMHRRLWKHVHLRISSHRPWARAQTDSRRVKFLELYLERSGNAKLAVTILCTLPKVTENLLLPVLFQHSHRIEFLSFKSTPSCFDFCGSESVRGLLKFDSLKTLQLHIIRRDFMTALPCTVRLFNEAPLLEDVNMRATGRHQEITFREHNLRQLSAPLSSIDLQLMTTLEECSLYVASSVMQFFSIKDNKLTCRFLRVLALQDHPNKETLNISRLLDMLVVPHLKSLSVKNRENPSLGGKIRSFLNRSHCSLTNLDVDVRGLKRDDIEELVRLCPLLERLRFTTPLRRSLIRQLRNEPNDSAGSSGGVVTCLLPELEIIDLSAPKHRAGPYLQNDFLMLVKMIETRGYAGDTTTTTTTMVTGPVSRLRQLHVHNGFNVRTASQRLRNKLWELAEKGLEVYTSEGKRMTLREFDPEEWDAIDEEIAAANAKPVDPEWWIDLWWEYYGLERQYGGCSDSIYAYEYSMCILAKQDIEEEPTLDRGTDSVELHTNRPVRNRCSLPAKIMGSRFETQRGTPGFLKWVIYDIGRDREYFEPRNLPQRARSVYKKIGLECDIQQSGISNGGIKE</sequence>
<dbReference type="OrthoDB" id="2886770at2759"/>
<gene>
    <name evidence="1" type="ORF">K435DRAFT_838974</name>
</gene>
<dbReference type="EMBL" id="ML179169">
    <property type="protein sequence ID" value="THU96764.1"/>
    <property type="molecule type" value="Genomic_DNA"/>
</dbReference>
<proteinExistence type="predicted"/>
<reference evidence="1 2" key="1">
    <citation type="journal article" date="2019" name="Nat. Ecol. Evol.">
        <title>Megaphylogeny resolves global patterns of mushroom evolution.</title>
        <authorList>
            <person name="Varga T."/>
            <person name="Krizsan K."/>
            <person name="Foldi C."/>
            <person name="Dima B."/>
            <person name="Sanchez-Garcia M."/>
            <person name="Sanchez-Ramirez S."/>
            <person name="Szollosi G.J."/>
            <person name="Szarkandi J.G."/>
            <person name="Papp V."/>
            <person name="Albert L."/>
            <person name="Andreopoulos W."/>
            <person name="Angelini C."/>
            <person name="Antonin V."/>
            <person name="Barry K.W."/>
            <person name="Bougher N.L."/>
            <person name="Buchanan P."/>
            <person name="Buyck B."/>
            <person name="Bense V."/>
            <person name="Catcheside P."/>
            <person name="Chovatia M."/>
            <person name="Cooper J."/>
            <person name="Damon W."/>
            <person name="Desjardin D."/>
            <person name="Finy P."/>
            <person name="Geml J."/>
            <person name="Haridas S."/>
            <person name="Hughes K."/>
            <person name="Justo A."/>
            <person name="Karasinski D."/>
            <person name="Kautmanova I."/>
            <person name="Kiss B."/>
            <person name="Kocsube S."/>
            <person name="Kotiranta H."/>
            <person name="LaButti K.M."/>
            <person name="Lechner B.E."/>
            <person name="Liimatainen K."/>
            <person name="Lipzen A."/>
            <person name="Lukacs Z."/>
            <person name="Mihaltcheva S."/>
            <person name="Morgado L.N."/>
            <person name="Niskanen T."/>
            <person name="Noordeloos M.E."/>
            <person name="Ohm R.A."/>
            <person name="Ortiz-Santana B."/>
            <person name="Ovrebo C."/>
            <person name="Racz N."/>
            <person name="Riley R."/>
            <person name="Savchenko A."/>
            <person name="Shiryaev A."/>
            <person name="Soop K."/>
            <person name="Spirin V."/>
            <person name="Szebenyi C."/>
            <person name="Tomsovsky M."/>
            <person name="Tulloss R.E."/>
            <person name="Uehling J."/>
            <person name="Grigoriev I.V."/>
            <person name="Vagvolgyi C."/>
            <person name="Papp T."/>
            <person name="Martin F.M."/>
            <person name="Miettinen O."/>
            <person name="Hibbett D.S."/>
            <person name="Nagy L.G."/>
        </authorList>
    </citation>
    <scope>NUCLEOTIDE SEQUENCE [LARGE SCALE GENOMIC DNA]</scope>
    <source>
        <strain evidence="1 2">CBS 962.96</strain>
    </source>
</reference>
<name>A0A4S8M3M8_DENBC</name>
<protein>
    <submittedName>
        <fullName evidence="1">Uncharacterized protein</fullName>
    </submittedName>
</protein>
<evidence type="ECO:0000313" key="1">
    <source>
        <dbReference type="EMBL" id="THU96764.1"/>
    </source>
</evidence>
<keyword evidence="2" id="KW-1185">Reference proteome</keyword>
<evidence type="ECO:0000313" key="2">
    <source>
        <dbReference type="Proteomes" id="UP000297245"/>
    </source>
</evidence>